<evidence type="ECO:0000256" key="3">
    <source>
        <dbReference type="ARBA" id="ARBA00022475"/>
    </source>
</evidence>
<comment type="similarity">
    <text evidence="8">Belongs to the binding-protein-dependent transport system permease family.</text>
</comment>
<keyword evidence="11" id="KW-1185">Reference proteome</keyword>
<evidence type="ECO:0000259" key="9">
    <source>
        <dbReference type="PROSITE" id="PS50928"/>
    </source>
</evidence>
<feature type="transmembrane region" description="Helical" evidence="8">
    <location>
        <begin position="456"/>
        <end position="478"/>
    </location>
</feature>
<keyword evidence="7 8" id="KW-0472">Membrane</keyword>
<evidence type="ECO:0000256" key="2">
    <source>
        <dbReference type="ARBA" id="ARBA00022448"/>
    </source>
</evidence>
<dbReference type="Pfam" id="PF00528">
    <property type="entry name" value="BPD_transp_1"/>
    <property type="match status" value="2"/>
</dbReference>
<dbReference type="PROSITE" id="PS50928">
    <property type="entry name" value="ABC_TM1"/>
    <property type="match status" value="2"/>
</dbReference>
<evidence type="ECO:0000256" key="8">
    <source>
        <dbReference type="RuleBase" id="RU363032"/>
    </source>
</evidence>
<accession>A0A9J6NXF6</accession>
<evidence type="ECO:0000313" key="11">
    <source>
        <dbReference type="Proteomes" id="UP001056429"/>
    </source>
</evidence>
<feature type="transmembrane region" description="Helical" evidence="8">
    <location>
        <begin position="381"/>
        <end position="401"/>
    </location>
</feature>
<dbReference type="Gene3D" id="1.10.3720.10">
    <property type="entry name" value="MetI-like"/>
    <property type="match status" value="2"/>
</dbReference>
<keyword evidence="5 8" id="KW-0812">Transmembrane</keyword>
<reference evidence="10" key="2">
    <citation type="submission" date="2021-04" db="EMBL/GenBank/DDBJ databases">
        <authorList>
            <person name="Dong X."/>
        </authorList>
    </citation>
    <scope>NUCLEOTIDE SEQUENCE</scope>
    <source>
        <strain evidence="10">ZWT</strain>
    </source>
</reference>
<evidence type="ECO:0000313" key="10">
    <source>
        <dbReference type="EMBL" id="MCM1988740.1"/>
    </source>
</evidence>
<dbReference type="PANTHER" id="PTHR43357">
    <property type="entry name" value="INNER MEMBRANE ABC TRANSPORTER PERMEASE PROTEIN YDCV"/>
    <property type="match status" value="1"/>
</dbReference>
<feature type="transmembrane region" description="Helical" evidence="8">
    <location>
        <begin position="132"/>
        <end position="153"/>
    </location>
</feature>
<evidence type="ECO:0000256" key="4">
    <source>
        <dbReference type="ARBA" id="ARBA00022519"/>
    </source>
</evidence>
<reference evidence="10" key="1">
    <citation type="journal article" date="2021" name="mSystems">
        <title>Bacteria and Archaea Synergistically Convert Glycine Betaine to Biogenic Methane in the Formosa Cold Seep of the South China Sea.</title>
        <authorList>
            <person name="Li L."/>
            <person name="Zhang W."/>
            <person name="Zhang S."/>
            <person name="Song L."/>
            <person name="Sun Q."/>
            <person name="Zhang H."/>
            <person name="Xiang H."/>
            <person name="Dong X."/>
        </authorList>
    </citation>
    <scope>NUCLEOTIDE SEQUENCE</scope>
    <source>
        <strain evidence="10">ZWT</strain>
    </source>
</reference>
<organism evidence="10 11">
    <name type="scientific">Oceanirhabdus seepicola</name>
    <dbReference type="NCBI Taxonomy" id="2828781"/>
    <lineage>
        <taxon>Bacteria</taxon>
        <taxon>Bacillati</taxon>
        <taxon>Bacillota</taxon>
        <taxon>Clostridia</taxon>
        <taxon>Eubacteriales</taxon>
        <taxon>Clostridiaceae</taxon>
        <taxon>Oceanirhabdus</taxon>
    </lineage>
</organism>
<evidence type="ECO:0000256" key="6">
    <source>
        <dbReference type="ARBA" id="ARBA00022989"/>
    </source>
</evidence>
<feature type="transmembrane region" description="Helical" evidence="8">
    <location>
        <begin position="93"/>
        <end position="112"/>
    </location>
</feature>
<keyword evidence="6 8" id="KW-1133">Transmembrane helix</keyword>
<dbReference type="AlphaFoldDB" id="A0A9J6NXF6"/>
<keyword evidence="3" id="KW-1003">Cell membrane</keyword>
<dbReference type="EMBL" id="JAGSOJ010000001">
    <property type="protein sequence ID" value="MCM1988740.1"/>
    <property type="molecule type" value="Genomic_DNA"/>
</dbReference>
<evidence type="ECO:0000256" key="5">
    <source>
        <dbReference type="ARBA" id="ARBA00022692"/>
    </source>
</evidence>
<protein>
    <submittedName>
        <fullName evidence="10">Iron ABC transporter permease</fullName>
    </submittedName>
</protein>
<comment type="subcellular location">
    <subcellularLocation>
        <location evidence="1">Cell inner membrane</location>
        <topology evidence="1">Multi-pass membrane protein</topology>
    </subcellularLocation>
    <subcellularLocation>
        <location evidence="8">Cell membrane</location>
        <topology evidence="8">Multi-pass membrane protein</topology>
    </subcellularLocation>
</comment>
<feature type="transmembrane region" description="Helical" evidence="8">
    <location>
        <begin position="511"/>
        <end position="532"/>
    </location>
</feature>
<feature type="domain" description="ABC transmembrane type-1" evidence="9">
    <location>
        <begin position="53"/>
        <end position="257"/>
    </location>
</feature>
<feature type="transmembrane region" description="Helical" evidence="8">
    <location>
        <begin position="182"/>
        <end position="204"/>
    </location>
</feature>
<proteinExistence type="inferred from homology"/>
<comment type="caution">
    <text evidence="10">The sequence shown here is derived from an EMBL/GenBank/DDBJ whole genome shotgun (WGS) entry which is preliminary data.</text>
</comment>
<feature type="transmembrane region" description="Helical" evidence="8">
    <location>
        <begin position="351"/>
        <end position="369"/>
    </location>
</feature>
<evidence type="ECO:0000256" key="1">
    <source>
        <dbReference type="ARBA" id="ARBA00004429"/>
    </source>
</evidence>
<dbReference type="InterPro" id="IPR035906">
    <property type="entry name" value="MetI-like_sf"/>
</dbReference>
<sequence>MKKIIKGSVLSILVLFILYPALKTLMVSVQTDLGVSFANYKYLFVTEGYLTAMKNTLLLGFLTVIVCGGVGTFLAFFVHYFDAPYKRVLDKILLLPLVMPGLIIVFAFVQLYGESGLVTKTLEMTFKLKEPLYHFSGLKGILLVHAYTQYVYFYMNVSVAIKQLDRSVIEASKNLGASSWKMFYTIIIPFITPALIGSSILTFMTGVGSFSAPSIIGGGFKVMTTQILLAKANRYLGLAAAQVVVLSIFAMTYLGIARYYERKTSLVTSSRGTNIEPVKFKNGIFRGIMFIVAILLVLMIILPVLTIVLLSFVKPGTWMIEIYPKEFGIDNYLKIFSKTRSFAPFGNSLKMALLVCIATVSVAIPAAYITTKTKSITKPIIGFLVMLPFAMPSSAIAINMINGFSKSLVGEWILLPLAYFVSLLPLMVRSTTLSYERLNDEYSDASKNLGATGTHTFFRVVLPLIAPGIWAGLLLVFIRSLGEYTISAFLYTVSNKPLSIAMVNGIFEYEIGLAMAYGSLVLLLTFAGASLIRKLQTFME</sequence>
<feature type="domain" description="ABC transmembrane type-1" evidence="9">
    <location>
        <begin position="345"/>
        <end position="532"/>
    </location>
</feature>
<dbReference type="CDD" id="cd06261">
    <property type="entry name" value="TM_PBP2"/>
    <property type="match status" value="2"/>
</dbReference>
<keyword evidence="2 8" id="KW-0813">Transport</keyword>
<gene>
    <name evidence="10" type="ORF">KDK92_03235</name>
</gene>
<dbReference type="SUPFAM" id="SSF161098">
    <property type="entry name" value="MetI-like"/>
    <property type="match status" value="2"/>
</dbReference>
<feature type="transmembrane region" description="Helical" evidence="8">
    <location>
        <begin position="235"/>
        <end position="256"/>
    </location>
</feature>
<dbReference type="RefSeq" id="WP_250857609.1">
    <property type="nucleotide sequence ID" value="NZ_JAGSOJ010000001.1"/>
</dbReference>
<name>A0A9J6NXF6_9CLOT</name>
<feature type="transmembrane region" description="Helical" evidence="8">
    <location>
        <begin position="57"/>
        <end position="81"/>
    </location>
</feature>
<dbReference type="GO" id="GO:0055085">
    <property type="term" value="P:transmembrane transport"/>
    <property type="evidence" value="ECO:0007669"/>
    <property type="project" value="InterPro"/>
</dbReference>
<dbReference type="GO" id="GO:0005886">
    <property type="term" value="C:plasma membrane"/>
    <property type="evidence" value="ECO:0007669"/>
    <property type="project" value="UniProtKB-SubCell"/>
</dbReference>
<evidence type="ECO:0000256" key="7">
    <source>
        <dbReference type="ARBA" id="ARBA00023136"/>
    </source>
</evidence>
<feature type="transmembrane region" description="Helical" evidence="8">
    <location>
        <begin position="413"/>
        <end position="435"/>
    </location>
</feature>
<dbReference type="PANTHER" id="PTHR43357:SF4">
    <property type="entry name" value="INNER MEMBRANE ABC TRANSPORTER PERMEASE PROTEIN YDCV"/>
    <property type="match status" value="1"/>
</dbReference>
<keyword evidence="4" id="KW-0997">Cell inner membrane</keyword>
<dbReference type="Proteomes" id="UP001056429">
    <property type="component" value="Unassembled WGS sequence"/>
</dbReference>
<dbReference type="InterPro" id="IPR000515">
    <property type="entry name" value="MetI-like"/>
</dbReference>
<feature type="transmembrane region" description="Helical" evidence="8">
    <location>
        <begin position="288"/>
        <end position="313"/>
    </location>
</feature>